<dbReference type="Proteomes" id="UP000317839">
    <property type="component" value="Unassembled WGS sequence"/>
</dbReference>
<dbReference type="InterPro" id="IPR011701">
    <property type="entry name" value="MFS"/>
</dbReference>
<feature type="domain" description="Major facilitator superfamily (MFS) profile" evidence="9">
    <location>
        <begin position="1"/>
        <end position="384"/>
    </location>
</feature>
<feature type="transmembrane region" description="Helical" evidence="8">
    <location>
        <begin position="69"/>
        <end position="88"/>
    </location>
</feature>
<keyword evidence="6 8" id="KW-1133">Transmembrane helix</keyword>
<evidence type="ECO:0000313" key="10">
    <source>
        <dbReference type="EMBL" id="TQV72179.1"/>
    </source>
</evidence>
<comment type="caution">
    <text evidence="8">Lacks conserved residue(s) required for the propagation of feature annotation.</text>
</comment>
<dbReference type="InterPro" id="IPR036259">
    <property type="entry name" value="MFS_trans_sf"/>
</dbReference>
<evidence type="ECO:0000259" key="9">
    <source>
        <dbReference type="PROSITE" id="PS50850"/>
    </source>
</evidence>
<keyword evidence="3 8" id="KW-0813">Transport</keyword>
<evidence type="ECO:0000256" key="1">
    <source>
        <dbReference type="ARBA" id="ARBA00004651"/>
    </source>
</evidence>
<dbReference type="GO" id="GO:0015385">
    <property type="term" value="F:sodium:proton antiporter activity"/>
    <property type="evidence" value="ECO:0007669"/>
    <property type="project" value="TreeGrafter"/>
</dbReference>
<dbReference type="GO" id="GO:1990961">
    <property type="term" value="P:xenobiotic detoxification by transmembrane export across the plasma membrane"/>
    <property type="evidence" value="ECO:0007669"/>
    <property type="project" value="InterPro"/>
</dbReference>
<protein>
    <recommendedName>
        <fullName evidence="8">Bcr/CflA family efflux transporter</fullName>
    </recommendedName>
</protein>
<organism evidence="10 11">
    <name type="scientific">Aliikangiella marina</name>
    <dbReference type="NCBI Taxonomy" id="1712262"/>
    <lineage>
        <taxon>Bacteria</taxon>
        <taxon>Pseudomonadati</taxon>
        <taxon>Pseudomonadota</taxon>
        <taxon>Gammaproteobacteria</taxon>
        <taxon>Oceanospirillales</taxon>
        <taxon>Pleioneaceae</taxon>
        <taxon>Aliikangiella</taxon>
    </lineage>
</organism>
<evidence type="ECO:0000256" key="6">
    <source>
        <dbReference type="ARBA" id="ARBA00022989"/>
    </source>
</evidence>
<keyword evidence="8" id="KW-0997">Cell inner membrane</keyword>
<proteinExistence type="inferred from homology"/>
<dbReference type="RefSeq" id="WP_142943509.1">
    <property type="nucleotide sequence ID" value="NZ_VIKR01000005.1"/>
</dbReference>
<feature type="transmembrane region" description="Helical" evidence="8">
    <location>
        <begin position="360"/>
        <end position="378"/>
    </location>
</feature>
<dbReference type="EMBL" id="VIKR01000005">
    <property type="protein sequence ID" value="TQV72179.1"/>
    <property type="molecule type" value="Genomic_DNA"/>
</dbReference>
<feature type="transmembrane region" description="Helical" evidence="8">
    <location>
        <begin position="38"/>
        <end position="57"/>
    </location>
</feature>
<feature type="transmembrane region" description="Helical" evidence="8">
    <location>
        <begin position="127"/>
        <end position="150"/>
    </location>
</feature>
<dbReference type="GO" id="GO:0005886">
    <property type="term" value="C:plasma membrane"/>
    <property type="evidence" value="ECO:0007669"/>
    <property type="project" value="UniProtKB-SubCell"/>
</dbReference>
<reference evidence="10 11" key="1">
    <citation type="submission" date="2019-06" db="EMBL/GenBank/DDBJ databases">
        <title>Draft genome of Aliikangiella marina GYP-15.</title>
        <authorList>
            <person name="Wang G."/>
        </authorList>
    </citation>
    <scope>NUCLEOTIDE SEQUENCE [LARGE SCALE GENOMIC DNA]</scope>
    <source>
        <strain evidence="10 11">GYP-15</strain>
    </source>
</reference>
<dbReference type="GO" id="GO:0042910">
    <property type="term" value="F:xenobiotic transmembrane transporter activity"/>
    <property type="evidence" value="ECO:0007669"/>
    <property type="project" value="InterPro"/>
</dbReference>
<sequence length="384" mass="41486">MRFLPLFAAIFAITPLAVDMYLPALVQIADDFQAPIQTLQNSISIFLAGYALGMFLFGPMADRFGRRPLLLMGLTGFVSCSVLLAMTQSAETFLVLRFFQAFFGGAATVVIPGAIRMIFGKDTAKGLSYVSMIMMVAPMLAPAIGGYLLLLDTWPLIFKVIAGYAGFILVVASIFFPNLEVQQQTPTQTINFIGRYKIVLGEAACRPLLMVTMMTSVVFFTYITSVSFLYIQVFGFNEQTFSWLFAANVIGMMGASFINTRIVPSWGSKKILRRVAPIGGCAALSVMLSMFSHAAPGLIIASIILMIATLMIISANADALILQQFGQHAGTATAVIGTLRFGCGALAGPLLALVFDPQGYSIGIIYVTCLAFIVIGIWRSQRVS</sequence>
<dbReference type="NCBIfam" id="TIGR00710">
    <property type="entry name" value="efflux_Bcr_CflA"/>
    <property type="match status" value="1"/>
</dbReference>
<dbReference type="PROSITE" id="PS50850">
    <property type="entry name" value="MFS"/>
    <property type="match status" value="1"/>
</dbReference>
<keyword evidence="4" id="KW-1003">Cell membrane</keyword>
<keyword evidence="7 8" id="KW-0472">Membrane</keyword>
<comment type="caution">
    <text evidence="10">The sequence shown here is derived from an EMBL/GenBank/DDBJ whole genome shotgun (WGS) entry which is preliminary data.</text>
</comment>
<name>A0A545T4N1_9GAMM</name>
<comment type="similarity">
    <text evidence="2 8">Belongs to the major facilitator superfamily. Bcr/CmlA family.</text>
</comment>
<gene>
    <name evidence="10" type="ORF">FLL45_18340</name>
</gene>
<comment type="subcellular location">
    <subcellularLocation>
        <location evidence="8">Cell inner membrane</location>
        <topology evidence="8">Multi-pass membrane protein</topology>
    </subcellularLocation>
    <subcellularLocation>
        <location evidence="1">Cell membrane</location>
        <topology evidence="1">Multi-pass membrane protein</topology>
    </subcellularLocation>
</comment>
<evidence type="ECO:0000256" key="8">
    <source>
        <dbReference type="RuleBase" id="RU365088"/>
    </source>
</evidence>
<dbReference type="PANTHER" id="PTHR23502">
    <property type="entry name" value="MAJOR FACILITATOR SUPERFAMILY"/>
    <property type="match status" value="1"/>
</dbReference>
<feature type="transmembrane region" description="Helical" evidence="8">
    <location>
        <begin position="334"/>
        <end position="354"/>
    </location>
</feature>
<evidence type="ECO:0000256" key="3">
    <source>
        <dbReference type="ARBA" id="ARBA00022448"/>
    </source>
</evidence>
<feature type="transmembrane region" description="Helical" evidence="8">
    <location>
        <begin position="94"/>
        <end position="115"/>
    </location>
</feature>
<evidence type="ECO:0000313" key="11">
    <source>
        <dbReference type="Proteomes" id="UP000317839"/>
    </source>
</evidence>
<feature type="transmembrane region" description="Helical" evidence="8">
    <location>
        <begin position="208"/>
        <end position="231"/>
    </location>
</feature>
<dbReference type="InterPro" id="IPR020846">
    <property type="entry name" value="MFS_dom"/>
</dbReference>
<evidence type="ECO:0000256" key="7">
    <source>
        <dbReference type="ARBA" id="ARBA00023136"/>
    </source>
</evidence>
<accession>A0A545T4N1</accession>
<feature type="transmembrane region" description="Helical" evidence="8">
    <location>
        <begin position="156"/>
        <end position="176"/>
    </location>
</feature>
<keyword evidence="11" id="KW-1185">Reference proteome</keyword>
<evidence type="ECO:0000256" key="2">
    <source>
        <dbReference type="ARBA" id="ARBA00006236"/>
    </source>
</evidence>
<feature type="transmembrane region" description="Helical" evidence="8">
    <location>
        <begin position="298"/>
        <end position="322"/>
    </location>
</feature>
<evidence type="ECO:0000256" key="4">
    <source>
        <dbReference type="ARBA" id="ARBA00022475"/>
    </source>
</evidence>
<dbReference type="OrthoDB" id="9814303at2"/>
<dbReference type="InterPro" id="IPR004812">
    <property type="entry name" value="Efflux_drug-R_Bcr/CmlA"/>
</dbReference>
<keyword evidence="5 8" id="KW-0812">Transmembrane</keyword>
<feature type="transmembrane region" description="Helical" evidence="8">
    <location>
        <begin position="275"/>
        <end position="292"/>
    </location>
</feature>
<dbReference type="Pfam" id="PF07690">
    <property type="entry name" value="MFS_1"/>
    <property type="match status" value="1"/>
</dbReference>
<dbReference type="PANTHER" id="PTHR23502:SF132">
    <property type="entry name" value="POLYAMINE TRANSPORTER 2-RELATED"/>
    <property type="match status" value="1"/>
</dbReference>
<dbReference type="AlphaFoldDB" id="A0A545T4N1"/>
<dbReference type="CDD" id="cd17320">
    <property type="entry name" value="MFS_MdfA_MDR_like"/>
    <property type="match status" value="1"/>
</dbReference>
<dbReference type="SUPFAM" id="SSF103473">
    <property type="entry name" value="MFS general substrate transporter"/>
    <property type="match status" value="1"/>
</dbReference>
<dbReference type="Gene3D" id="1.20.1720.10">
    <property type="entry name" value="Multidrug resistance protein D"/>
    <property type="match status" value="1"/>
</dbReference>
<feature type="transmembrane region" description="Helical" evidence="8">
    <location>
        <begin position="243"/>
        <end position="263"/>
    </location>
</feature>
<evidence type="ECO:0000256" key="5">
    <source>
        <dbReference type="ARBA" id="ARBA00022692"/>
    </source>
</evidence>